<dbReference type="EMBL" id="JARBHB010000006">
    <property type="protein sequence ID" value="KAJ8881207.1"/>
    <property type="molecule type" value="Genomic_DNA"/>
</dbReference>
<evidence type="ECO:0000313" key="2">
    <source>
        <dbReference type="EMBL" id="KAJ8881207.1"/>
    </source>
</evidence>
<sequence>MPCLKVTCNTWGHSESWKCKPSTPKIHTMCIHRINLRNTYEESREKFSPHKAECLPAAPQVCAGCSHKRRISCISTCDLGSDSRCEIIFRGNTPSKNAMIRGTSQHVETPFSNQSLESYSTWQRAPQPKRETFAANSQTKGPYPEFRADNERVGTSPLKEPSRKLRFCTLIYSVTKCLPANLGHSMSELPNSDWPSQARNCLSTKTSGCDAILLASEGWRSRYKRLLHLCISKDSVVMCFSNLYQQFVRSAWSPGCMQFMLIADLVEKQAQFLPGSCMRRTQDQFHFTRRVAGKDLLGPTTKYCGLNTLYLPVCRHCRKPLPDAVGRGRQHEGIVGSSGHVAVLYRSTSLGKLRSAIYHEICERGQRSCLCRDDFHLFSANRDYPHHFLLCGCKDPGTLPSRRGGQVECGVFAPGSSGKHGFSSQAVTHGGNKTRIILYVRLRLPCSRWVTKPTRGKGRSYERRITEYRGFTGTTPKGQRTAFVGTQCNTIFHKDYFLLNITITGATVAERLARPPPTKANRVQSPAESPDFHKWESYRTMPLVGGPSRGSPTSPATPVPPHNHFNHPHRLSRPRSFTHYPVGWARLCFASDSLLDTAKGSLLAGVVDWQVSPGLIAFLRKLNFFTSVVLNTCGQITEHRCGRVHPRARAACSSKIPLDCRGIVHRLELGNLIASRQPGQQRVLNLRGPSPKDVYSFDLFLPVRSSLAWYSSSNCSGTLATFGKSLPED</sequence>
<dbReference type="Proteomes" id="UP001159363">
    <property type="component" value="Chromosome 5"/>
</dbReference>
<evidence type="ECO:0000313" key="3">
    <source>
        <dbReference type="Proteomes" id="UP001159363"/>
    </source>
</evidence>
<gene>
    <name evidence="2" type="ORF">PR048_017681</name>
</gene>
<evidence type="ECO:0000256" key="1">
    <source>
        <dbReference type="SAM" id="MobiDB-lite"/>
    </source>
</evidence>
<comment type="caution">
    <text evidence="2">The sequence shown here is derived from an EMBL/GenBank/DDBJ whole genome shotgun (WGS) entry which is preliminary data.</text>
</comment>
<proteinExistence type="predicted"/>
<keyword evidence="3" id="KW-1185">Reference proteome</keyword>
<organism evidence="2 3">
    <name type="scientific">Dryococelus australis</name>
    <dbReference type="NCBI Taxonomy" id="614101"/>
    <lineage>
        <taxon>Eukaryota</taxon>
        <taxon>Metazoa</taxon>
        <taxon>Ecdysozoa</taxon>
        <taxon>Arthropoda</taxon>
        <taxon>Hexapoda</taxon>
        <taxon>Insecta</taxon>
        <taxon>Pterygota</taxon>
        <taxon>Neoptera</taxon>
        <taxon>Polyneoptera</taxon>
        <taxon>Phasmatodea</taxon>
        <taxon>Verophasmatodea</taxon>
        <taxon>Anareolatae</taxon>
        <taxon>Phasmatidae</taxon>
        <taxon>Eurycanthinae</taxon>
        <taxon>Dryococelus</taxon>
    </lineage>
</organism>
<reference evidence="2 3" key="1">
    <citation type="submission" date="2023-02" db="EMBL/GenBank/DDBJ databases">
        <title>LHISI_Scaffold_Assembly.</title>
        <authorList>
            <person name="Stuart O.P."/>
            <person name="Cleave R."/>
            <person name="Magrath M.J.L."/>
            <person name="Mikheyev A.S."/>
        </authorList>
    </citation>
    <scope>NUCLEOTIDE SEQUENCE [LARGE SCALE GENOMIC DNA]</scope>
    <source>
        <strain evidence="2">Daus_M_001</strain>
        <tissue evidence="2">Leg muscle</tissue>
    </source>
</reference>
<protein>
    <submittedName>
        <fullName evidence="2">Uncharacterized protein</fullName>
    </submittedName>
</protein>
<name>A0ABQ9HA64_9NEOP</name>
<feature type="region of interest" description="Disordered" evidence="1">
    <location>
        <begin position="127"/>
        <end position="157"/>
    </location>
</feature>
<accession>A0ABQ9HA64</accession>